<dbReference type="PANTHER" id="PTHR44809:SF1">
    <property type="entry name" value="PROTEIN O-MANNOSYL-TRANSFERASE TMTC1"/>
    <property type="match status" value="1"/>
</dbReference>
<dbReference type="Pfam" id="PF13181">
    <property type="entry name" value="TPR_8"/>
    <property type="match status" value="1"/>
</dbReference>
<accession>A0A085WVN5</accession>
<proteinExistence type="predicted"/>
<dbReference type="RefSeq" id="WP_044180428.1">
    <property type="nucleotide sequence ID" value="NZ_JMCB01000001.1"/>
</dbReference>
<evidence type="ECO:0000256" key="1">
    <source>
        <dbReference type="PROSITE-ProRule" id="PRU00339"/>
    </source>
</evidence>
<keyword evidence="3" id="KW-1185">Reference proteome</keyword>
<evidence type="ECO:0000313" key="2">
    <source>
        <dbReference type="EMBL" id="KFE71748.1"/>
    </source>
</evidence>
<protein>
    <submittedName>
        <fullName evidence="2">TPR-domain containing protein</fullName>
    </submittedName>
</protein>
<dbReference type="SUPFAM" id="SSF48452">
    <property type="entry name" value="TPR-like"/>
    <property type="match status" value="2"/>
</dbReference>
<sequence>MTHPLRQWLEEGRIQEVREAATHRLAQHPEDEEALIALARVALLDGRTEQAEQLVSRVKSEAAQGEVGLLRAAAAIQSKDFAAAREHYQGLVRQPSPPAEAWHGLGVALLALGDIPAAREAHEKAVALKPQQAGFHFELGLALSLENRPRAAVRQWVQCLRLDPRETRGYWGLAQVLRQHRKPRWAQRLLEAGQKQVPQSEFLRQAWAAGQEPAPKGTEAPEEALFHEIARLLRLKRGREALQRVREGWAQGTRSLPLKLLEAEACELLHPPDMPGVIHAYEEAIAFAPQHWEPYTRLGVCLLKQGHRHEPRAIELLETARRLEPAKPETGLNLVLAYIKAQRLDEAFALAKQVVEGLTSAHPLHPQATRLMEDVDRARKP</sequence>
<feature type="repeat" description="TPR" evidence="1">
    <location>
        <begin position="99"/>
        <end position="132"/>
    </location>
</feature>
<dbReference type="AlphaFoldDB" id="A0A085WVN5"/>
<name>A0A085WVN5_9BACT</name>
<dbReference type="InterPro" id="IPR011990">
    <property type="entry name" value="TPR-like_helical_dom_sf"/>
</dbReference>
<dbReference type="Gene3D" id="1.25.40.10">
    <property type="entry name" value="Tetratricopeptide repeat domain"/>
    <property type="match status" value="2"/>
</dbReference>
<dbReference type="PANTHER" id="PTHR44809">
    <property type="match status" value="1"/>
</dbReference>
<organism evidence="2 3">
    <name type="scientific">Hyalangium minutum</name>
    <dbReference type="NCBI Taxonomy" id="394096"/>
    <lineage>
        <taxon>Bacteria</taxon>
        <taxon>Pseudomonadati</taxon>
        <taxon>Myxococcota</taxon>
        <taxon>Myxococcia</taxon>
        <taxon>Myxococcales</taxon>
        <taxon>Cystobacterineae</taxon>
        <taxon>Archangiaceae</taxon>
        <taxon>Hyalangium</taxon>
    </lineage>
</organism>
<dbReference type="PROSITE" id="PS50005">
    <property type="entry name" value="TPR"/>
    <property type="match status" value="1"/>
</dbReference>
<keyword evidence="1" id="KW-0802">TPR repeat</keyword>
<dbReference type="SMART" id="SM00028">
    <property type="entry name" value="TPR"/>
    <property type="match status" value="3"/>
</dbReference>
<dbReference type="OrthoDB" id="5515265at2"/>
<dbReference type="InterPro" id="IPR052943">
    <property type="entry name" value="TMTC_O-mannosyl-trnsfr"/>
</dbReference>
<reference evidence="2 3" key="1">
    <citation type="submission" date="2014-04" db="EMBL/GenBank/DDBJ databases">
        <title>Genome assembly of Hyalangium minutum DSM 14724.</title>
        <authorList>
            <person name="Sharma G."/>
            <person name="Subramanian S."/>
        </authorList>
    </citation>
    <scope>NUCLEOTIDE SEQUENCE [LARGE SCALE GENOMIC DNA]</scope>
    <source>
        <strain evidence="2 3">DSM 14724</strain>
    </source>
</reference>
<dbReference type="Pfam" id="PF14559">
    <property type="entry name" value="TPR_19"/>
    <property type="match status" value="1"/>
</dbReference>
<dbReference type="STRING" id="394096.DB31_0009"/>
<dbReference type="InterPro" id="IPR019734">
    <property type="entry name" value="TPR_rpt"/>
</dbReference>
<comment type="caution">
    <text evidence="2">The sequence shown here is derived from an EMBL/GenBank/DDBJ whole genome shotgun (WGS) entry which is preliminary data.</text>
</comment>
<gene>
    <name evidence="2" type="ORF">DB31_0009</name>
</gene>
<dbReference type="EMBL" id="JMCB01000001">
    <property type="protein sequence ID" value="KFE71748.1"/>
    <property type="molecule type" value="Genomic_DNA"/>
</dbReference>
<dbReference type="Proteomes" id="UP000028725">
    <property type="component" value="Unassembled WGS sequence"/>
</dbReference>
<evidence type="ECO:0000313" key="3">
    <source>
        <dbReference type="Proteomes" id="UP000028725"/>
    </source>
</evidence>